<protein>
    <submittedName>
        <fullName evidence="7">ATP-binding cassette domain-containing protein</fullName>
    </submittedName>
</protein>
<comment type="similarity">
    <text evidence="1">Belongs to the ABC transporter superfamily.</text>
</comment>
<accession>A0ABT4SYW7</accession>
<dbReference type="SUPFAM" id="SSF52540">
    <property type="entry name" value="P-loop containing nucleoside triphosphate hydrolases"/>
    <property type="match status" value="1"/>
</dbReference>
<evidence type="ECO:0000256" key="2">
    <source>
        <dbReference type="ARBA" id="ARBA00022448"/>
    </source>
</evidence>
<dbReference type="RefSeq" id="WP_271276985.1">
    <property type="nucleotide sequence ID" value="NZ_BAABFD010000007.1"/>
</dbReference>
<keyword evidence="8" id="KW-1185">Reference proteome</keyword>
<dbReference type="PROSITE" id="PS50893">
    <property type="entry name" value="ABC_TRANSPORTER_2"/>
    <property type="match status" value="1"/>
</dbReference>
<name>A0ABT4SYW7_9ACTN</name>
<keyword evidence="2" id="KW-0813">Transport</keyword>
<dbReference type="InterPro" id="IPR003439">
    <property type="entry name" value="ABC_transporter-like_ATP-bd"/>
</dbReference>
<dbReference type="Pfam" id="PF00005">
    <property type="entry name" value="ABC_tran"/>
    <property type="match status" value="1"/>
</dbReference>
<keyword evidence="5" id="KW-0029">Amino-acid transport</keyword>
<evidence type="ECO:0000256" key="5">
    <source>
        <dbReference type="ARBA" id="ARBA00022970"/>
    </source>
</evidence>
<dbReference type="GO" id="GO:0005524">
    <property type="term" value="F:ATP binding"/>
    <property type="evidence" value="ECO:0007669"/>
    <property type="project" value="UniProtKB-KW"/>
</dbReference>
<dbReference type="EMBL" id="JAPNUD010000042">
    <property type="protein sequence ID" value="MDA0642456.1"/>
    <property type="molecule type" value="Genomic_DNA"/>
</dbReference>
<evidence type="ECO:0000313" key="7">
    <source>
        <dbReference type="EMBL" id="MDA0642456.1"/>
    </source>
</evidence>
<evidence type="ECO:0000259" key="6">
    <source>
        <dbReference type="PROSITE" id="PS50893"/>
    </source>
</evidence>
<proteinExistence type="inferred from homology"/>
<dbReference type="PANTHER" id="PTHR43820:SF4">
    <property type="entry name" value="HIGH-AFFINITY BRANCHED-CHAIN AMINO ACID TRANSPORT ATP-BINDING PROTEIN LIVF"/>
    <property type="match status" value="1"/>
</dbReference>
<sequence length="246" mass="25450">MTQTGAEPILEAVGLEVGYGHLPVLKGLSVAVRPGEIVALLGANGAGKTTTLMALSGVLTPISGSVRLDGRPAPEGLHRRADAGVALICEDRSVFMGLTCRENLRLGRGGVQESLALMPELEPLLDRKVGLMSGGEQQMLTLARALAGSPKVLLADELTLGLAPLIVARLLTSLRAAADRGVGVLIVEERVQRALQIADRVCVLRRGEIVIEGTAAEMGSRLAEIEASYLSAAADEPGATIGGHGS</sequence>
<dbReference type="InterPro" id="IPR027417">
    <property type="entry name" value="P-loop_NTPase"/>
</dbReference>
<comment type="caution">
    <text evidence="7">The sequence shown here is derived from an EMBL/GenBank/DDBJ whole genome shotgun (WGS) entry which is preliminary data.</text>
</comment>
<keyword evidence="4 7" id="KW-0067">ATP-binding</keyword>
<evidence type="ECO:0000256" key="3">
    <source>
        <dbReference type="ARBA" id="ARBA00022741"/>
    </source>
</evidence>
<dbReference type="SMART" id="SM00382">
    <property type="entry name" value="AAA"/>
    <property type="match status" value="1"/>
</dbReference>
<dbReference type="Gene3D" id="3.40.50.300">
    <property type="entry name" value="P-loop containing nucleotide triphosphate hydrolases"/>
    <property type="match status" value="1"/>
</dbReference>
<dbReference type="PANTHER" id="PTHR43820">
    <property type="entry name" value="HIGH-AFFINITY BRANCHED-CHAIN AMINO ACID TRANSPORT ATP-BINDING PROTEIN LIVF"/>
    <property type="match status" value="1"/>
</dbReference>
<dbReference type="Proteomes" id="UP001212498">
    <property type="component" value="Unassembled WGS sequence"/>
</dbReference>
<evidence type="ECO:0000256" key="1">
    <source>
        <dbReference type="ARBA" id="ARBA00005417"/>
    </source>
</evidence>
<feature type="domain" description="ABC transporter" evidence="6">
    <location>
        <begin position="10"/>
        <end position="231"/>
    </location>
</feature>
<dbReference type="InterPro" id="IPR017871">
    <property type="entry name" value="ABC_transporter-like_CS"/>
</dbReference>
<evidence type="ECO:0000256" key="4">
    <source>
        <dbReference type="ARBA" id="ARBA00022840"/>
    </source>
</evidence>
<reference evidence="7 8" key="1">
    <citation type="submission" date="2022-11" db="EMBL/GenBank/DDBJ databases">
        <title>Nonomuraea corallina sp. nov., a new species of the genus Nonomuraea isolated from sea side sediment in Thai sea.</title>
        <authorList>
            <person name="Ngamcharungchit C."/>
            <person name="Matsumoto A."/>
            <person name="Suriyachadkun C."/>
            <person name="Panbangred W."/>
            <person name="Inahashi Y."/>
            <person name="Intra B."/>
        </authorList>
    </citation>
    <scope>NUCLEOTIDE SEQUENCE [LARGE SCALE GENOMIC DNA]</scope>
    <source>
        <strain evidence="7 8">DSM 43553</strain>
    </source>
</reference>
<dbReference type="PROSITE" id="PS00211">
    <property type="entry name" value="ABC_TRANSPORTER_1"/>
    <property type="match status" value="1"/>
</dbReference>
<keyword evidence="3" id="KW-0547">Nucleotide-binding</keyword>
<gene>
    <name evidence="7" type="ORF">OUY24_17610</name>
</gene>
<dbReference type="InterPro" id="IPR052156">
    <property type="entry name" value="BCAA_Transport_ATP-bd_LivF"/>
</dbReference>
<organism evidence="7 8">
    <name type="scientific">Nonomuraea ferruginea</name>
    <dbReference type="NCBI Taxonomy" id="46174"/>
    <lineage>
        <taxon>Bacteria</taxon>
        <taxon>Bacillati</taxon>
        <taxon>Actinomycetota</taxon>
        <taxon>Actinomycetes</taxon>
        <taxon>Streptosporangiales</taxon>
        <taxon>Streptosporangiaceae</taxon>
        <taxon>Nonomuraea</taxon>
    </lineage>
</organism>
<dbReference type="InterPro" id="IPR003593">
    <property type="entry name" value="AAA+_ATPase"/>
</dbReference>
<evidence type="ECO:0000313" key="8">
    <source>
        <dbReference type="Proteomes" id="UP001212498"/>
    </source>
</evidence>